<feature type="region of interest" description="Disordered" evidence="3">
    <location>
        <begin position="919"/>
        <end position="959"/>
    </location>
</feature>
<dbReference type="InterPro" id="IPR027640">
    <property type="entry name" value="Kinesin-like_fam"/>
</dbReference>
<dbReference type="SMART" id="SM00129">
    <property type="entry name" value="KISc"/>
    <property type="match status" value="1"/>
</dbReference>
<gene>
    <name evidence="5" type="ORF">ABL78_6691</name>
</gene>
<feature type="compositionally biased region" description="Polar residues" evidence="3">
    <location>
        <begin position="102"/>
        <end position="121"/>
    </location>
</feature>
<dbReference type="GO" id="GO:0008017">
    <property type="term" value="F:microtubule binding"/>
    <property type="evidence" value="ECO:0007669"/>
    <property type="project" value="InterPro"/>
</dbReference>
<dbReference type="Gene3D" id="3.40.850.10">
    <property type="entry name" value="Kinesin motor domain"/>
    <property type="match status" value="2"/>
</dbReference>
<dbReference type="InterPro" id="IPR027417">
    <property type="entry name" value="P-loop_NTPase"/>
</dbReference>
<dbReference type="GO" id="GO:0005524">
    <property type="term" value="F:ATP binding"/>
    <property type="evidence" value="ECO:0007669"/>
    <property type="project" value="UniProtKB-UniRule"/>
</dbReference>
<feature type="region of interest" description="Disordered" evidence="3">
    <location>
        <begin position="879"/>
        <end position="899"/>
    </location>
</feature>
<feature type="compositionally biased region" description="Basic and acidic residues" evidence="3">
    <location>
        <begin position="2092"/>
        <end position="2101"/>
    </location>
</feature>
<feature type="compositionally biased region" description="Polar residues" evidence="3">
    <location>
        <begin position="1113"/>
        <end position="1122"/>
    </location>
</feature>
<feature type="region of interest" description="Disordered" evidence="3">
    <location>
        <begin position="668"/>
        <end position="692"/>
    </location>
</feature>
<feature type="compositionally biased region" description="Polar residues" evidence="3">
    <location>
        <begin position="228"/>
        <end position="244"/>
    </location>
</feature>
<dbReference type="GO" id="GO:0003777">
    <property type="term" value="F:microtubule motor activity"/>
    <property type="evidence" value="ECO:0007669"/>
    <property type="project" value="InterPro"/>
</dbReference>
<comment type="caution">
    <text evidence="5">The sequence shown here is derived from an EMBL/GenBank/DDBJ whole genome shotgun (WGS) entry which is preliminary data.</text>
</comment>
<feature type="compositionally biased region" description="Low complexity" evidence="3">
    <location>
        <begin position="507"/>
        <end position="525"/>
    </location>
</feature>
<feature type="region of interest" description="Disordered" evidence="3">
    <location>
        <begin position="829"/>
        <end position="863"/>
    </location>
</feature>
<feature type="compositionally biased region" description="Acidic residues" evidence="3">
    <location>
        <begin position="1944"/>
        <end position="1955"/>
    </location>
</feature>
<feature type="region of interest" description="Disordered" evidence="3">
    <location>
        <begin position="2143"/>
        <end position="2177"/>
    </location>
</feature>
<dbReference type="InterPro" id="IPR036961">
    <property type="entry name" value="Kinesin_motor_dom_sf"/>
</dbReference>
<feature type="binding site" evidence="1">
    <location>
        <begin position="1071"/>
        <end position="1078"/>
    </location>
    <ligand>
        <name>ATP</name>
        <dbReference type="ChEBI" id="CHEBI:30616"/>
    </ligand>
</feature>
<dbReference type="GO" id="GO:0016887">
    <property type="term" value="F:ATP hydrolysis activity"/>
    <property type="evidence" value="ECO:0007669"/>
    <property type="project" value="TreeGrafter"/>
</dbReference>
<dbReference type="OrthoDB" id="266699at2759"/>
<feature type="compositionally biased region" description="Polar residues" evidence="3">
    <location>
        <begin position="919"/>
        <end position="942"/>
    </location>
</feature>
<dbReference type="GO" id="GO:0007018">
    <property type="term" value="P:microtubule-based movement"/>
    <property type="evidence" value="ECO:0007669"/>
    <property type="project" value="InterPro"/>
</dbReference>
<accession>A0A0N0P404</accession>
<sequence>MRTHSMKHITPLRQSPVNRSAVDRLTSCRRRRATDTIASSSSGRGRGAASARPVRGPSPPARRRGRSIGSSNDSCGGAKKSFGASSFVNRHATSPTKAVASQERSTTSSSPTKLQSASPRQTPAGRWSSSKRRSDQTLTLFSAAAAQAPSQNGNAAAAEGSPRNDAIAGSRQAAQRQPGASSSQKRRSDDGAAPSSGTTVPSICLKDAGNAKSPLQEASSTTAIASTEANRSPPSKLVSSTPNRRMSRVDPVKRETAANTATPHTTPPHESALRPQKNGDDMDILDMGHAPRLVDLPSMAAAGDPVAFQGDGGTLLYAAGSPPLGVHRKSNTWSSEQTNWSLVLNSSDATLPPTTASRRQTLGNDDGDVPRCAEAPGVATGSSNLPPAVSRTTTSPKRGNSPMKLVSAPLLVPSSTAQEGSALKKKSRRASTEVAGTPRETSKSPRAQANASKATTDPALQKGHGVAQQSLSPLKKKPQPKRSGSDAAVGPASSSMPNHAASPHTPAKTVTAGTRAAAAAGSGSPPKTPRASFSLYPSAKGAEDNHNRSNKQRGAAPSNTTASAAATTANHASPPQKQNPPQSTLHNPRAAAKLSQMLSVVRPMAPVVHVRIRPVLPSIGETSHQRHVYLLDHENVMITGTRSGFNANTTGTSAVASNLLSSTTDWSAAKHSNSDTHGGTDGSSGVGTVRSHGDVLSESSTVLANSANIRWRSSKAALCPNSSAVADSGSTAGGGGGGLTSPSPATLYAGNSALLMSAPENQPPSHDVAYSGTLMETKRHSSRNSPNAAPGSARLQLLSLPGTISVQGTCSHPRTTSWLSQGSEDVAMSSLVSGRSHSASRSQHGLPLGGASTSLTSAVSTPRTRPRLAAFAALTEDTPLSSTATPQEPAASNAAVGAEEVNKRCGGRRVSALMQRSVSLSTMTAPGSRATTRKNSMVSSASAVGLQKSGRAANGARRPVPRSAFGVSAMAMPTLSKANSRPLGATEDLQHSRASPLHDVLVGSPTFADVSCGATVASSTNGPCGNGSEQHYSFEFVHGEEAMQADVFEESVLRFADEALLAQNVALICYGPTGSGKTYSMMGSQVQASSGAAAPSPNKALRTQGSAPKFSGKATSGRNTPLRTGGSPAGRCGSDSGRATSATEGRRHLADDSASSGVAQGDSTNRRDRSIGLMDDDEDESNTWPQLGSSWQYGYTDRFVKRSATTESSRVGGEGGGDNGCHRDDQAGAAAAGNVMTSAGMAEMGILPRLVHTLLERRGEAITIRREPGRDGGGASAAAGSTANSPQPTPRPVNASKATSLSLTLCDLTFYGIELYMDELCDLLDPGKRPIQAVSDSGGLAALCQRINEARDYRISGNRGGASHACVTSPRAGGGMSISSLADLRRAYRLAHSNRVTSKHAQNDTSSRSHAIFLLQLDFDLVESHLETTQQQRRCDGTAGTAAGDAAEAPAETVQHVHSYVAMVDLAGCERVKQTKVEGVALREAQYINKSLSALSSVVLSLHRHNAHVPYRDSKLTRLLRPCLEGGRVLTLVHVAPCSSTETINTLKFADQIRHTHIPTHMLTPTSSKHRELLDVFADLIDPMQGLWEAQVRHAQLQLNRLCADVRLAYFSRAVGAVARHGTANGTLSRGPMSSDAVSEVSALTDAEDSTSLSPADVSLEEGPLPLSNDATEKEKRTFALHSLMHGLMGPIHQFQHTSMRDAIRAIRRRKEHRIASHEQQLQQRMEKLQSAVEKLTAMNAKLANENRTPLPCDPYALELNRQLRETSEQISETTKEQAALSTLSAALRQRLANQDMLEATVDEQLRNVQHRTAQALQMLSAAAAAHPPGVVSSQPSATLSVQSSPREPTLPTGSLVPAAIAIETDDDPELRDIAHQQISLAKELAALRLETACFEIATGVWEGLWARAMRKEIVTALEVEVFAMERILLDRRALSLMLMDDDEDGEEEGAEEEGGAGPSADTFSTPVKATACGGDEKSDGDVAVARQRSSVPTTARLPNRTASPGNLAAVMRSALWTRLGTYLQGKVHQSNTAEAPASDPVAAAAVTGYTAVRGADSRSGSPRTPPPPPPSPSPWRHDRLHLSQATNSEASEPRSVEGLRTRSGVGALCSRPGLPSFRIPQKPTEELMLNPLTVLAMACDEAARQRPRSSSPHLERSMPNSFTPPPSPQRAETTRPTADVGAALFPLTISGTYGDEQALQEACLQLLLRDGISCEACCMGSTANHVLQRYVLPGTADAPLAEEINTAEKTTAAAAASTTNAAPANGAAVHYAVKTLLSTQHDTAGHSDGAGAAAAVDRRNASGGADAPIPPPPPSLPAHTPHVRSGAVTGASCTTRFGRLRLVRVPRRPNCYVLEFVYTHQGLPMPPRMQAARTGKPEQSLTPTPRRTNLEQMVDSLPTVHGVAGRGGARAQGSLKEHRLFAIPLHEPSLHLHLHVLEEGIPDMTTPVAATWAAPADTTGAALADSSAAEAQTSSSLCLARRSEPGSQIVLEVQGVPYTASTRRAPIIVSAKEAKTPPFPGNKNQKATGATGKAARKFAAPGSDDGAKGYSQLPTGTKKSTSKAAAPAHAGTEPLSSPGHASAGWNDLVLAKRLSGGGELMLPSSCILSNRGCCSLVLRFPHPFFTSMARTENVEAIVGALCGILRPALKVPEMRLSARTARTPSKKSSMGRRRRSASPRTASGGADRGNYRSSSSGGNKRRRGSQSHTPRREDGDRAMELDVITYAHVPYTMFAAEAPAAEKDEATGAASMSASVEPVASPPAAAGRVVWTPSSSHSASMARSDSLDGLMGSGSGVLGHTLQSSCSPAQGNFARAHAPFTGANFCFSPSSSLVRTPSESTATATVPAIDQQNGATLQVQFHWVPTPLDVEPPRGGTNVKGSGAQHFSLDEHERAEEARAEPPFTPRREIGVRAVDHLPRRRVDESVRHQLRSALGILARLSYVFVGAPSALSETSTAESSMSDVGPHVAREGARERVAGGVAQPLAPRKDAQVSRYKHAISVAALLRQLDTYRQRIRRLFRQQLYDAEDVLGDDVQLGGPERGAYMRDVQAEVRQAIGLPGGAHGQTPADGGFSSLGGSPTRLDKAETGHRGTNNGDRNAEHPLLSPESGETGPNAQVTIPEAREVCGVTVPWSIWQWAYRWSQLRRLLVHHDQDGQSHAAVETPNSGVFTTRVDAAAVWLPVHSRVLETPVVAHAGHAMATLTSLPVTTSAGYTSSSSSSSSEGYAMEGDWLNVARFAARSKRMWLSDVLSTTVPSYLESCAADYAA</sequence>
<keyword evidence="1" id="KW-0547">Nucleotide-binding</keyword>
<feature type="compositionally biased region" description="Polar residues" evidence="3">
    <location>
        <begin position="1153"/>
        <end position="1163"/>
    </location>
</feature>
<keyword evidence="1" id="KW-0067">ATP-binding</keyword>
<feature type="compositionally biased region" description="Low complexity" evidence="3">
    <location>
        <begin position="2054"/>
        <end position="2063"/>
    </location>
</feature>
<feature type="compositionally biased region" description="Polar residues" evidence="3">
    <location>
        <begin position="345"/>
        <end position="363"/>
    </location>
</feature>
<feature type="region of interest" description="Disordered" evidence="3">
    <location>
        <begin position="2283"/>
        <end position="2329"/>
    </location>
</feature>
<proteinExistence type="inferred from homology"/>
<feature type="region of interest" description="Disordered" evidence="3">
    <location>
        <begin position="1206"/>
        <end position="1225"/>
    </location>
</feature>
<evidence type="ECO:0000256" key="2">
    <source>
        <dbReference type="SAM" id="Coils"/>
    </source>
</evidence>
<evidence type="ECO:0000313" key="5">
    <source>
        <dbReference type="EMBL" id="KPI84257.1"/>
    </source>
</evidence>
<feature type="region of interest" description="Disordered" evidence="3">
    <location>
        <begin position="1828"/>
        <end position="1854"/>
    </location>
</feature>
<dbReference type="InterPro" id="IPR001752">
    <property type="entry name" value="Kinesin_motor_dom"/>
</dbReference>
<feature type="region of interest" description="Disordered" evidence="3">
    <location>
        <begin position="1089"/>
        <end position="1190"/>
    </location>
</feature>
<feature type="compositionally biased region" description="Low complexity" evidence="3">
    <location>
        <begin position="38"/>
        <end position="55"/>
    </location>
</feature>
<dbReference type="EMBL" id="LJSK01000275">
    <property type="protein sequence ID" value="KPI84257.1"/>
    <property type="molecule type" value="Genomic_DNA"/>
</dbReference>
<feature type="compositionally biased region" description="Low complexity" evidence="3">
    <location>
        <begin position="2287"/>
        <end position="2296"/>
    </location>
</feature>
<feature type="compositionally biased region" description="Polar residues" evidence="3">
    <location>
        <begin position="830"/>
        <end position="843"/>
    </location>
</feature>
<feature type="compositionally biased region" description="Polar residues" evidence="3">
    <location>
        <begin position="380"/>
        <end position="398"/>
    </location>
</feature>
<feature type="region of interest" description="Disordered" evidence="3">
    <location>
        <begin position="345"/>
        <end position="589"/>
    </location>
</feature>
<dbReference type="PANTHER" id="PTHR24115:SF991">
    <property type="entry name" value="PUTATIVE-RELATED"/>
    <property type="match status" value="1"/>
</dbReference>
<keyword evidence="1" id="KW-0505">Motor protein</keyword>
<feature type="compositionally biased region" description="Low complexity" evidence="3">
    <location>
        <begin position="2527"/>
        <end position="2541"/>
    </location>
</feature>
<feature type="compositionally biased region" description="Basic and acidic residues" evidence="3">
    <location>
        <begin position="247"/>
        <end position="256"/>
    </location>
</feature>
<dbReference type="PROSITE" id="PS50067">
    <property type="entry name" value="KINESIN_MOTOR_2"/>
    <property type="match status" value="1"/>
</dbReference>
<feature type="compositionally biased region" description="Polar residues" evidence="3">
    <location>
        <begin position="444"/>
        <end position="455"/>
    </location>
</feature>
<dbReference type="GO" id="GO:0005874">
    <property type="term" value="C:microtubule"/>
    <property type="evidence" value="ECO:0007669"/>
    <property type="project" value="TreeGrafter"/>
</dbReference>
<dbReference type="VEuPathDB" id="TriTrypDB:Lsey_0275_0060"/>
<feature type="compositionally biased region" description="Low complexity" evidence="3">
    <location>
        <begin position="2555"/>
        <end position="2573"/>
    </location>
</feature>
<feature type="region of interest" description="Disordered" evidence="3">
    <location>
        <begin position="2513"/>
        <end position="2582"/>
    </location>
</feature>
<feature type="compositionally biased region" description="Low complexity" evidence="3">
    <location>
        <begin position="555"/>
        <end position="575"/>
    </location>
</feature>
<organism evidence="5 6">
    <name type="scientific">Leptomonas seymouri</name>
    <dbReference type="NCBI Taxonomy" id="5684"/>
    <lineage>
        <taxon>Eukaryota</taxon>
        <taxon>Discoba</taxon>
        <taxon>Euglenozoa</taxon>
        <taxon>Kinetoplastea</taxon>
        <taxon>Metakinetoplastina</taxon>
        <taxon>Trypanosomatida</taxon>
        <taxon>Trypanosomatidae</taxon>
        <taxon>Leishmaniinae</taxon>
        <taxon>Leptomonas</taxon>
    </lineage>
</organism>
<feature type="coiled-coil region" evidence="2">
    <location>
        <begin position="1708"/>
        <end position="1777"/>
    </location>
</feature>
<feature type="region of interest" description="Disordered" evidence="3">
    <location>
        <begin position="1262"/>
        <end position="1296"/>
    </location>
</feature>
<evidence type="ECO:0000313" key="6">
    <source>
        <dbReference type="Proteomes" id="UP000038009"/>
    </source>
</evidence>
<dbReference type="GO" id="GO:0005871">
    <property type="term" value="C:kinesin complex"/>
    <property type="evidence" value="ECO:0007669"/>
    <property type="project" value="TreeGrafter"/>
</dbReference>
<dbReference type="Pfam" id="PF00225">
    <property type="entry name" value="Kinesin"/>
    <property type="match status" value="2"/>
</dbReference>
<dbReference type="FunFam" id="3.40.850.10:FF:000206">
    <property type="entry name" value="Putative kinesin"/>
    <property type="match status" value="1"/>
</dbReference>
<feature type="region of interest" description="Disordered" evidence="3">
    <location>
        <begin position="3062"/>
        <end position="3116"/>
    </location>
</feature>
<feature type="domain" description="Kinesin motor" evidence="4">
    <location>
        <begin position="964"/>
        <end position="1556"/>
    </location>
</feature>
<feature type="compositionally biased region" description="Polar residues" evidence="3">
    <location>
        <begin position="83"/>
        <end position="96"/>
    </location>
</feature>
<dbReference type="Proteomes" id="UP000038009">
    <property type="component" value="Unassembled WGS sequence"/>
</dbReference>
<dbReference type="PANTHER" id="PTHR24115">
    <property type="entry name" value="KINESIN-RELATED"/>
    <property type="match status" value="1"/>
</dbReference>
<comment type="similarity">
    <text evidence="1">Belongs to the TRAFAC class myosin-kinesin ATPase superfamily. Kinesin family.</text>
</comment>
<reference evidence="5 6" key="1">
    <citation type="journal article" date="2015" name="PLoS Pathog.">
        <title>Leptomonas seymouri: Adaptations to the Dixenous Life Cycle Analyzed by Genome Sequencing, Transcriptome Profiling and Co-infection with Leishmania donovani.</title>
        <authorList>
            <person name="Kraeva N."/>
            <person name="Butenko A."/>
            <person name="Hlavacova J."/>
            <person name="Kostygov A."/>
            <person name="Myskova J."/>
            <person name="Grybchuk D."/>
            <person name="Lestinova T."/>
            <person name="Votypka J."/>
            <person name="Volf P."/>
            <person name="Opperdoes F."/>
            <person name="Flegontov P."/>
            <person name="Lukes J."/>
            <person name="Yurchenko V."/>
        </authorList>
    </citation>
    <scope>NUCLEOTIDE SEQUENCE [LARGE SCALE GENOMIC DNA]</scope>
    <source>
        <strain evidence="5 6">ATCC 30220</strain>
    </source>
</reference>
<feature type="compositionally biased region" description="Polar residues" evidence="3">
    <location>
        <begin position="851"/>
        <end position="863"/>
    </location>
</feature>
<keyword evidence="6" id="KW-1185">Reference proteome</keyword>
<dbReference type="OMA" id="LYMDELC"/>
<name>A0A0N0P404_LEPSE</name>
<evidence type="ECO:0000259" key="4">
    <source>
        <dbReference type="PROSITE" id="PS50067"/>
    </source>
</evidence>
<feature type="region of interest" description="Disordered" evidence="3">
    <location>
        <begin position="1"/>
        <end position="277"/>
    </location>
</feature>
<keyword evidence="2" id="KW-0175">Coiled coil</keyword>
<feature type="compositionally biased region" description="Polar residues" evidence="3">
    <location>
        <begin position="1832"/>
        <end position="1847"/>
    </location>
</feature>
<feature type="region of interest" description="Disordered" evidence="3">
    <location>
        <begin position="1644"/>
        <end position="1669"/>
    </location>
</feature>
<protein>
    <submittedName>
        <fullName evidence="5">Putative kinesin</fullName>
    </submittedName>
</protein>
<feature type="region of interest" description="Disordered" evidence="3">
    <location>
        <begin position="1944"/>
        <end position="2005"/>
    </location>
</feature>
<evidence type="ECO:0000256" key="3">
    <source>
        <dbReference type="SAM" id="MobiDB-lite"/>
    </source>
</evidence>
<feature type="region of interest" description="Disordered" evidence="3">
    <location>
        <begin position="2656"/>
        <end position="2720"/>
    </location>
</feature>
<feature type="compositionally biased region" description="Low complexity" evidence="3">
    <location>
        <begin position="218"/>
        <end position="227"/>
    </location>
</feature>
<feature type="compositionally biased region" description="Pro residues" evidence="3">
    <location>
        <begin position="2064"/>
        <end position="2074"/>
    </location>
</feature>
<dbReference type="SUPFAM" id="SSF52540">
    <property type="entry name" value="P-loop containing nucleoside triphosphate hydrolases"/>
    <property type="match status" value="1"/>
</dbReference>
<feature type="compositionally biased region" description="Polar residues" evidence="3">
    <location>
        <begin position="172"/>
        <end position="183"/>
    </location>
</feature>
<evidence type="ECO:0000256" key="1">
    <source>
        <dbReference type="PROSITE-ProRule" id="PRU00283"/>
    </source>
</evidence>
<feature type="compositionally biased region" description="Basic and acidic residues" evidence="3">
    <location>
        <begin position="2711"/>
        <end position="2720"/>
    </location>
</feature>
<feature type="region of interest" description="Disordered" evidence="3">
    <location>
        <begin position="2054"/>
        <end position="2118"/>
    </location>
</feature>